<gene>
    <name evidence="2" type="ORF">AVEN_53175_1</name>
</gene>
<keyword evidence="3" id="KW-1185">Reference proteome</keyword>
<reference evidence="2 3" key="1">
    <citation type="journal article" date="2019" name="Sci. Rep.">
        <title>Orb-weaving spider Araneus ventricosus genome elucidates the spidroin gene catalogue.</title>
        <authorList>
            <person name="Kono N."/>
            <person name="Nakamura H."/>
            <person name="Ohtoshi R."/>
            <person name="Moran D.A.P."/>
            <person name="Shinohara A."/>
            <person name="Yoshida Y."/>
            <person name="Fujiwara M."/>
            <person name="Mori M."/>
            <person name="Tomita M."/>
            <person name="Arakawa K."/>
        </authorList>
    </citation>
    <scope>NUCLEOTIDE SEQUENCE [LARGE SCALE GENOMIC DNA]</scope>
</reference>
<evidence type="ECO:0000256" key="1">
    <source>
        <dbReference type="SAM" id="MobiDB-lite"/>
    </source>
</evidence>
<proteinExistence type="predicted"/>
<dbReference type="PANTHER" id="PTHR19871:SF28">
    <property type="entry name" value="AAA+ ATPASE DOMAIN-CONTAINING PROTEIN"/>
    <property type="match status" value="1"/>
</dbReference>
<feature type="region of interest" description="Disordered" evidence="1">
    <location>
        <begin position="64"/>
        <end position="86"/>
    </location>
</feature>
<dbReference type="EMBL" id="BGPR01000010">
    <property type="protein sequence ID" value="GBL76399.1"/>
    <property type="molecule type" value="Genomic_DNA"/>
</dbReference>
<organism evidence="2 3">
    <name type="scientific">Araneus ventricosus</name>
    <name type="common">Orbweaver spider</name>
    <name type="synonym">Epeira ventricosa</name>
    <dbReference type="NCBI Taxonomy" id="182803"/>
    <lineage>
        <taxon>Eukaryota</taxon>
        <taxon>Metazoa</taxon>
        <taxon>Ecdysozoa</taxon>
        <taxon>Arthropoda</taxon>
        <taxon>Chelicerata</taxon>
        <taxon>Arachnida</taxon>
        <taxon>Araneae</taxon>
        <taxon>Araneomorphae</taxon>
        <taxon>Entelegynae</taxon>
        <taxon>Araneoidea</taxon>
        <taxon>Araneidae</taxon>
        <taxon>Araneus</taxon>
    </lineage>
</organism>
<accession>A0A4Y2AAN9</accession>
<dbReference type="OrthoDB" id="6428371at2759"/>
<dbReference type="InterPro" id="IPR052752">
    <property type="entry name" value="NACHT-WD_repeat"/>
</dbReference>
<evidence type="ECO:0000313" key="3">
    <source>
        <dbReference type="Proteomes" id="UP000499080"/>
    </source>
</evidence>
<protein>
    <submittedName>
        <fullName evidence="2">Uncharacterized protein</fullName>
    </submittedName>
</protein>
<dbReference type="Proteomes" id="UP000499080">
    <property type="component" value="Unassembled WGS sequence"/>
</dbReference>
<dbReference type="AlphaFoldDB" id="A0A4Y2AAN9"/>
<sequence>MHKCLIGNKYRPFALPASIDASEYNHIHNAANEAGLDASLLDNHFLLDTNLLPPRYVLQTHNKTGSNAANNKEPMNKIHQESEESNWPEEEDKLVRIIQYGARIAIQEGLIEAEDVSQSYLFSGVHTHLRHALKLSKNDNNRIICIVRQFEVSVYPSDFTVFSYELSQEYRCILCGSCTRLMFLRSVLNFRFYLIYVIKRAIGVDESAAIRKKLVTYFQEYYRHYPQMDTLTQTKGLVGLHH</sequence>
<name>A0A4Y2AAN9_ARAVE</name>
<evidence type="ECO:0000313" key="2">
    <source>
        <dbReference type="EMBL" id="GBL76399.1"/>
    </source>
</evidence>
<dbReference type="PANTHER" id="PTHR19871">
    <property type="entry name" value="BETA TRANSDUCIN-RELATED PROTEIN"/>
    <property type="match status" value="1"/>
</dbReference>
<comment type="caution">
    <text evidence="2">The sequence shown here is derived from an EMBL/GenBank/DDBJ whole genome shotgun (WGS) entry which is preliminary data.</text>
</comment>